<dbReference type="AlphaFoldDB" id="A0A0G4IYW9"/>
<proteinExistence type="predicted"/>
<evidence type="ECO:0000313" key="3">
    <source>
        <dbReference type="Proteomes" id="UP000039324"/>
    </source>
</evidence>
<name>A0A0G4IYW9_PLABS</name>
<dbReference type="Proteomes" id="UP000039324">
    <property type="component" value="Unassembled WGS sequence"/>
</dbReference>
<gene>
    <name evidence="2" type="ORF">PBRA_001579</name>
</gene>
<sequence>MVRPAKELRVANRVPRVRPEQVGAKALGRFVRHLDAPLEDGDREPVARVRRQPQAVVGVRAGRRRRLDDALQRWHPRDRQVAVLQDHPGATCLRHFNHGCRQRALVYTSVPKPGWAFLSRQYLALPQRYRLETRAEPVVGCELQQARVRVLTGEPQFWWGASTPFVSQRTDPGDRMNMRGIVGSESRNAAPRSNGGASTNRCPRRSPTKSRTAGNTLSGRRQRSINIFWNESSAVPTSTCVWCGSNASYTRFQSALYSPNVVARLANAGNDDDRRHRSDQTESCSQSGQGLLDAGPSESTAMPPVRHAAQLTQR</sequence>
<evidence type="ECO:0000256" key="1">
    <source>
        <dbReference type="SAM" id="MobiDB-lite"/>
    </source>
</evidence>
<feature type="region of interest" description="Disordered" evidence="1">
    <location>
        <begin position="169"/>
        <end position="219"/>
    </location>
</feature>
<reference evidence="2 3" key="1">
    <citation type="submission" date="2015-02" db="EMBL/GenBank/DDBJ databases">
        <authorList>
            <person name="Chooi Y.-H."/>
        </authorList>
    </citation>
    <scope>NUCLEOTIDE SEQUENCE [LARGE SCALE GENOMIC DNA]</scope>
    <source>
        <strain evidence="2">E3</strain>
    </source>
</reference>
<evidence type="ECO:0000313" key="2">
    <source>
        <dbReference type="EMBL" id="CEP00525.1"/>
    </source>
</evidence>
<feature type="compositionally biased region" description="Basic and acidic residues" evidence="1">
    <location>
        <begin position="271"/>
        <end position="280"/>
    </location>
</feature>
<accession>A0A0G4IYW9</accession>
<dbReference type="EMBL" id="CDSF01000101">
    <property type="protein sequence ID" value="CEP00525.1"/>
    <property type="molecule type" value="Genomic_DNA"/>
</dbReference>
<feature type="compositionally biased region" description="Polar residues" evidence="1">
    <location>
        <begin position="209"/>
        <end position="219"/>
    </location>
</feature>
<keyword evidence="3" id="KW-1185">Reference proteome</keyword>
<organism evidence="2 3">
    <name type="scientific">Plasmodiophora brassicae</name>
    <name type="common">Clubroot disease agent</name>
    <dbReference type="NCBI Taxonomy" id="37360"/>
    <lineage>
        <taxon>Eukaryota</taxon>
        <taxon>Sar</taxon>
        <taxon>Rhizaria</taxon>
        <taxon>Endomyxa</taxon>
        <taxon>Phytomyxea</taxon>
        <taxon>Plasmodiophorida</taxon>
        <taxon>Plasmodiophoridae</taxon>
        <taxon>Plasmodiophora</taxon>
    </lineage>
</organism>
<feature type="region of interest" description="Disordered" evidence="1">
    <location>
        <begin position="270"/>
        <end position="314"/>
    </location>
</feature>
<protein>
    <submittedName>
        <fullName evidence="2">Uncharacterized protein</fullName>
    </submittedName>
</protein>